<dbReference type="PANTHER" id="PTHR37822">
    <property type="entry name" value="SPORE PHOTOPRODUCT LYASE-RELATED"/>
    <property type="match status" value="1"/>
</dbReference>
<evidence type="ECO:0000313" key="3">
    <source>
        <dbReference type="Proteomes" id="UP000075737"/>
    </source>
</evidence>
<dbReference type="EC" id="4.1.99.14" evidence="2"/>
<dbReference type="InterPro" id="IPR058240">
    <property type="entry name" value="rSAM_sf"/>
</dbReference>
<keyword evidence="2" id="KW-0456">Lyase</keyword>
<sequence>MYEFIPKRAFFEKDALEYPTGKNIYLKMQELGVDTQIIGTHNRVTGIPGKTPQEAYFEAKRTLVVSVRRTLDFETCKPSAHYQLPLVTSCPGECEYCYLNTTLSKKPYIRVYVNIDEILKKAKDYMEKRAPEVTLFEGSATSDPLPVEIYTGFLKKTIEFFANQELGYFRFVTKFSNVDPLLEAKHNKKITVRFSINSETIIKQFEHKTPSLDERINAALKLAEKDYKIGFMIGPIIYYPAWEYEYDKMLSKLAESLKGYKDTLEFELITHRFTVKAKKNILQVFPKTKLPLEEKERVFKFGQFGYGKYLYPAEVMEELKNFFQEKIREYFPAYNILYFV</sequence>
<dbReference type="RefSeq" id="WP_187694828.1">
    <property type="nucleotide sequence ID" value="NZ_LOHZ01000027.1"/>
</dbReference>
<dbReference type="PATRIC" id="fig|520767.4.peg.1260"/>
<dbReference type="Gene3D" id="3.40.50.12110">
    <property type="match status" value="1"/>
</dbReference>
<organism evidence="2 3">
    <name type="scientific">Thermovenabulum gondwanense</name>
    <dbReference type="NCBI Taxonomy" id="520767"/>
    <lineage>
        <taxon>Bacteria</taxon>
        <taxon>Bacillati</taxon>
        <taxon>Bacillota</taxon>
        <taxon>Clostridia</taxon>
        <taxon>Thermosediminibacterales</taxon>
        <taxon>Thermosediminibacteraceae</taxon>
        <taxon>Thermovenabulum</taxon>
    </lineage>
</organism>
<dbReference type="GO" id="GO:0003913">
    <property type="term" value="F:DNA photolyase activity"/>
    <property type="evidence" value="ECO:0007669"/>
    <property type="project" value="InterPro"/>
</dbReference>
<dbReference type="Proteomes" id="UP000075737">
    <property type="component" value="Unassembled WGS sequence"/>
</dbReference>
<name>A0A162ML10_9FIRM</name>
<gene>
    <name evidence="2" type="primary">splB_1</name>
    <name evidence="2" type="ORF">ATZ99_11570</name>
</gene>
<dbReference type="Gene3D" id="3.80.30.30">
    <property type="match status" value="1"/>
</dbReference>
<reference evidence="2 3" key="1">
    <citation type="submission" date="2015-12" db="EMBL/GenBank/DDBJ databases">
        <title>Draft genome of Thermovenabulum gondwanense isolated from a red thermophilic microbial mat colonisisng an outflow channel of a bore well.</title>
        <authorList>
            <person name="Patel B.K."/>
        </authorList>
    </citation>
    <scope>NUCLEOTIDE SEQUENCE [LARGE SCALE GENOMIC DNA]</scope>
    <source>
        <strain evidence="2 3">R270</strain>
    </source>
</reference>
<dbReference type="STRING" id="520767.ATZ99_11570"/>
<dbReference type="SUPFAM" id="SSF102114">
    <property type="entry name" value="Radical SAM enzymes"/>
    <property type="match status" value="1"/>
</dbReference>
<dbReference type="Pfam" id="PF20903">
    <property type="entry name" value="SPL"/>
    <property type="match status" value="1"/>
</dbReference>
<dbReference type="SFLD" id="SFLDS00029">
    <property type="entry name" value="Radical_SAM"/>
    <property type="match status" value="1"/>
</dbReference>
<dbReference type="NCBIfam" id="TIGR04070">
    <property type="entry name" value="photo_TT_lyase"/>
    <property type="match status" value="1"/>
</dbReference>
<dbReference type="InterPro" id="IPR034559">
    <property type="entry name" value="SPL_Clostridia"/>
</dbReference>
<accession>A0A162ML10</accession>
<dbReference type="InterPro" id="IPR007197">
    <property type="entry name" value="rSAM"/>
</dbReference>
<comment type="caution">
    <text evidence="2">The sequence shown here is derived from an EMBL/GenBank/DDBJ whole genome shotgun (WGS) entry which is preliminary data.</text>
</comment>
<evidence type="ECO:0000259" key="1">
    <source>
        <dbReference type="PROSITE" id="PS51918"/>
    </source>
</evidence>
<dbReference type="GO" id="GO:1904047">
    <property type="term" value="F:S-adenosyl-L-methionine binding"/>
    <property type="evidence" value="ECO:0007669"/>
    <property type="project" value="InterPro"/>
</dbReference>
<dbReference type="AlphaFoldDB" id="A0A162ML10"/>
<protein>
    <submittedName>
        <fullName evidence="2">Spore photoproduct lyase</fullName>
        <ecNumber evidence="2">4.1.99.14</ecNumber>
    </submittedName>
</protein>
<dbReference type="SFLD" id="SFLDG01079">
    <property type="entry name" value="spore_photoproduct_lyase_like"/>
    <property type="match status" value="1"/>
</dbReference>
<proteinExistence type="predicted"/>
<dbReference type="InterPro" id="IPR049539">
    <property type="entry name" value="SPL"/>
</dbReference>
<feature type="domain" description="Radical SAM core" evidence="1">
    <location>
        <begin position="76"/>
        <end position="308"/>
    </location>
</feature>
<dbReference type="GO" id="GO:0051539">
    <property type="term" value="F:4 iron, 4 sulfur cluster binding"/>
    <property type="evidence" value="ECO:0007669"/>
    <property type="project" value="TreeGrafter"/>
</dbReference>
<keyword evidence="3" id="KW-1185">Reference proteome</keyword>
<dbReference type="SFLD" id="SFLDF00412">
    <property type="entry name" value="spore_photoproduct_lyase_2"/>
    <property type="match status" value="1"/>
</dbReference>
<dbReference type="InterPro" id="IPR023897">
    <property type="entry name" value="SPL_firmicutes"/>
</dbReference>
<dbReference type="PANTHER" id="PTHR37822:SF2">
    <property type="entry name" value="SPORE PHOTOPRODUCT LYASE"/>
    <property type="match status" value="1"/>
</dbReference>
<dbReference type="PROSITE" id="PS51918">
    <property type="entry name" value="RADICAL_SAM"/>
    <property type="match status" value="1"/>
</dbReference>
<evidence type="ECO:0000313" key="2">
    <source>
        <dbReference type="EMBL" id="KYO66529.1"/>
    </source>
</evidence>
<dbReference type="GO" id="GO:0042601">
    <property type="term" value="C:endospore-forming forespore"/>
    <property type="evidence" value="ECO:0007669"/>
    <property type="project" value="TreeGrafter"/>
</dbReference>
<dbReference type="EMBL" id="LOHZ01000027">
    <property type="protein sequence ID" value="KYO66529.1"/>
    <property type="molecule type" value="Genomic_DNA"/>
</dbReference>